<sequence length="397" mass="45122">MADKQQPSFLLMARGGSHIRYFNYFRRHTDLQVDVVSVTRAMIRPAFFRFWRDVKTLDLDHDVQMHLAKKRKKLPFLTRQPFAALSACWVRFIMRLQIVKYCGLIHARDCDVVGVWNGQKMPSVGIAKAAWLLEKSVVYFENGLLPDTTTCDWQGVNCRNSLPKDPEFYRQFDRQDKQLPTDLLPRAAKTSKARGINETELPKRYIFVPFQVETDSQIICNSAWIKSMAQLHAYLCNALDALDDPDLHIVIKEHPSESIRHDHLHGRHPRVLFANQCATQQLIEKAQAVMTINSTVGIESLLLNKPVMVLGEACYGVPGVTLGITNEQELKDALSNPTDTATDSELKRGFLNFLHQHYVIPKAAQNVNETHVNALTRRLLKQDALSAFLAETDTSAS</sequence>
<dbReference type="Pfam" id="PF05159">
    <property type="entry name" value="Capsule_synth"/>
    <property type="match status" value="1"/>
</dbReference>
<accession>A0A918MYI5</accession>
<evidence type="ECO:0000313" key="2">
    <source>
        <dbReference type="Proteomes" id="UP000631300"/>
    </source>
</evidence>
<evidence type="ECO:0000313" key="1">
    <source>
        <dbReference type="EMBL" id="GGW85226.1"/>
    </source>
</evidence>
<dbReference type="GO" id="GO:0000271">
    <property type="term" value="P:polysaccharide biosynthetic process"/>
    <property type="evidence" value="ECO:0007669"/>
    <property type="project" value="InterPro"/>
</dbReference>
<name>A0A918MYI5_9ALTE</name>
<reference evidence="1" key="2">
    <citation type="submission" date="2020-09" db="EMBL/GenBank/DDBJ databases">
        <authorList>
            <person name="Sun Q."/>
            <person name="Kim S."/>
        </authorList>
    </citation>
    <scope>NUCLEOTIDE SEQUENCE</scope>
    <source>
        <strain evidence="1">KCTC 22164</strain>
    </source>
</reference>
<protein>
    <recommendedName>
        <fullName evidence="3">Capsular biosynthesis protein</fullName>
    </recommendedName>
</protein>
<dbReference type="EMBL" id="BMXP01000003">
    <property type="protein sequence ID" value="GGW85226.1"/>
    <property type="molecule type" value="Genomic_DNA"/>
</dbReference>
<keyword evidence="2" id="KW-1185">Reference proteome</keyword>
<dbReference type="InterPro" id="IPR007833">
    <property type="entry name" value="Capsule_polysaccharide_synth"/>
</dbReference>
<dbReference type="InterPro" id="IPR043148">
    <property type="entry name" value="TagF_C"/>
</dbReference>
<organism evidence="1 2">
    <name type="scientific">Alteromonas halophila</name>
    <dbReference type="NCBI Taxonomy" id="516698"/>
    <lineage>
        <taxon>Bacteria</taxon>
        <taxon>Pseudomonadati</taxon>
        <taxon>Pseudomonadota</taxon>
        <taxon>Gammaproteobacteria</taxon>
        <taxon>Alteromonadales</taxon>
        <taxon>Alteromonadaceae</taxon>
        <taxon>Alteromonas/Salinimonas group</taxon>
        <taxon>Alteromonas</taxon>
    </lineage>
</organism>
<comment type="caution">
    <text evidence="1">The sequence shown here is derived from an EMBL/GenBank/DDBJ whole genome shotgun (WGS) entry which is preliminary data.</text>
</comment>
<proteinExistence type="predicted"/>
<gene>
    <name evidence="1" type="ORF">GCM10007391_18910</name>
</gene>
<dbReference type="AlphaFoldDB" id="A0A918MYI5"/>
<dbReference type="GO" id="GO:0015774">
    <property type="term" value="P:polysaccharide transport"/>
    <property type="evidence" value="ECO:0007669"/>
    <property type="project" value="InterPro"/>
</dbReference>
<dbReference type="Proteomes" id="UP000631300">
    <property type="component" value="Unassembled WGS sequence"/>
</dbReference>
<dbReference type="Gene3D" id="3.40.50.12580">
    <property type="match status" value="1"/>
</dbReference>
<dbReference type="CDD" id="cd16438">
    <property type="entry name" value="beta_Kdo_transferase_KpsS_like"/>
    <property type="match status" value="1"/>
</dbReference>
<dbReference type="SUPFAM" id="SSF53756">
    <property type="entry name" value="UDP-Glycosyltransferase/glycogen phosphorylase"/>
    <property type="match status" value="1"/>
</dbReference>
<evidence type="ECO:0008006" key="3">
    <source>
        <dbReference type="Google" id="ProtNLM"/>
    </source>
</evidence>
<reference evidence="1" key="1">
    <citation type="journal article" date="2014" name="Int. J. Syst. Evol. Microbiol.">
        <title>Complete genome sequence of Corynebacterium casei LMG S-19264T (=DSM 44701T), isolated from a smear-ripened cheese.</title>
        <authorList>
            <consortium name="US DOE Joint Genome Institute (JGI-PGF)"/>
            <person name="Walter F."/>
            <person name="Albersmeier A."/>
            <person name="Kalinowski J."/>
            <person name="Ruckert C."/>
        </authorList>
    </citation>
    <scope>NUCLEOTIDE SEQUENCE</scope>
    <source>
        <strain evidence="1">KCTC 22164</strain>
    </source>
</reference>